<keyword evidence="4" id="KW-1185">Reference proteome</keyword>
<keyword evidence="1" id="KW-0732">Signal</keyword>
<feature type="chain" id="PRO_5039369085" description="Multidrug resistance protein MdtA-like C-terminal permuted SH3 domain-containing protein" evidence="1">
    <location>
        <begin position="18"/>
        <end position="405"/>
    </location>
</feature>
<reference evidence="3 4" key="1">
    <citation type="submission" date="2020-08" db="EMBL/GenBank/DDBJ databases">
        <title>Sequencing the genomes of 1000 actinobacteria strains.</title>
        <authorList>
            <person name="Klenk H.-P."/>
        </authorList>
    </citation>
    <scope>NUCLEOTIDE SEQUENCE [LARGE SCALE GENOMIC DNA]</scope>
    <source>
        <strain evidence="3 4">DSM 45886</strain>
    </source>
</reference>
<dbReference type="RefSeq" id="WP_184535343.1">
    <property type="nucleotide sequence ID" value="NZ_JACHJW010000001.1"/>
</dbReference>
<evidence type="ECO:0000259" key="2">
    <source>
        <dbReference type="Pfam" id="PF25967"/>
    </source>
</evidence>
<dbReference type="Proteomes" id="UP000578819">
    <property type="component" value="Unassembled WGS sequence"/>
</dbReference>
<dbReference type="InterPro" id="IPR058627">
    <property type="entry name" value="MdtA-like_C"/>
</dbReference>
<evidence type="ECO:0000313" key="4">
    <source>
        <dbReference type="Proteomes" id="UP000578819"/>
    </source>
</evidence>
<feature type="signal peptide" evidence="1">
    <location>
        <begin position="1"/>
        <end position="17"/>
    </location>
</feature>
<dbReference type="PANTHER" id="PTHR30469:SF15">
    <property type="entry name" value="HLYD FAMILY OF SECRETION PROTEINS"/>
    <property type="match status" value="1"/>
</dbReference>
<dbReference type="Pfam" id="PF25967">
    <property type="entry name" value="RND-MFP_C"/>
    <property type="match status" value="1"/>
</dbReference>
<organism evidence="3 4">
    <name type="scientific">Micromonospora polyrhachis</name>
    <dbReference type="NCBI Taxonomy" id="1282883"/>
    <lineage>
        <taxon>Bacteria</taxon>
        <taxon>Bacillati</taxon>
        <taxon>Actinomycetota</taxon>
        <taxon>Actinomycetes</taxon>
        <taxon>Micromonosporales</taxon>
        <taxon>Micromonosporaceae</taxon>
        <taxon>Micromonospora</taxon>
    </lineage>
</organism>
<dbReference type="EMBL" id="JACHJW010000001">
    <property type="protein sequence ID" value="MBB4959410.1"/>
    <property type="molecule type" value="Genomic_DNA"/>
</dbReference>
<dbReference type="GO" id="GO:1990281">
    <property type="term" value="C:efflux pump complex"/>
    <property type="evidence" value="ECO:0007669"/>
    <property type="project" value="TreeGrafter"/>
</dbReference>
<sequence length="405" mass="40741">MTAAVALAAGVTGWVLASRVQSPADAAAGRQPPAASLITVPVEQRALTATVVAQATVTYGTPQPITLTGTVAAGDGAELGAQLVTKTASGGRTLEEGDVLLEINGRPVFVLAGPVPMYRSLVRGSTGDDVQQLRAALRRLLPGRGVASYGPLDNRTLDALATWYDKKGYQAAGPTAAQRAELRQLQQAAEGSAATADAKAALAEFRATYGTTVPSGEVLFLPKLPVRLTTVTAKAGAAVSGPVGTVSDPTLVIDGTVATEDAELLKPGLTATVEAPSGETYPAKLSAMGAQLRASSDNTDEGESEQQVGLPIRLIPSMGAKLAPLAGQSVRVTIKVGGTGDDVLVVPVAAVFTAADGQAHVTVDSGGGITRDVPVEAGLTADGDVEVTPVGGGLEVGDRVVVSGS</sequence>
<name>A0A7W7SR33_9ACTN</name>
<accession>A0A7W7SR33</accession>
<dbReference type="GO" id="GO:0015562">
    <property type="term" value="F:efflux transmembrane transporter activity"/>
    <property type="evidence" value="ECO:0007669"/>
    <property type="project" value="TreeGrafter"/>
</dbReference>
<dbReference type="AlphaFoldDB" id="A0A7W7SR33"/>
<gene>
    <name evidence="3" type="ORF">FHR38_003143</name>
</gene>
<proteinExistence type="predicted"/>
<dbReference type="PANTHER" id="PTHR30469">
    <property type="entry name" value="MULTIDRUG RESISTANCE PROTEIN MDTA"/>
    <property type="match status" value="1"/>
</dbReference>
<dbReference type="Gene3D" id="2.40.420.20">
    <property type="match status" value="1"/>
</dbReference>
<feature type="domain" description="Multidrug resistance protein MdtA-like C-terminal permuted SH3" evidence="2">
    <location>
        <begin position="342"/>
        <end position="404"/>
    </location>
</feature>
<comment type="caution">
    <text evidence="3">The sequence shown here is derived from an EMBL/GenBank/DDBJ whole genome shotgun (WGS) entry which is preliminary data.</text>
</comment>
<evidence type="ECO:0000256" key="1">
    <source>
        <dbReference type="SAM" id="SignalP"/>
    </source>
</evidence>
<evidence type="ECO:0000313" key="3">
    <source>
        <dbReference type="EMBL" id="MBB4959410.1"/>
    </source>
</evidence>
<protein>
    <recommendedName>
        <fullName evidence="2">Multidrug resistance protein MdtA-like C-terminal permuted SH3 domain-containing protein</fullName>
    </recommendedName>
</protein>